<comment type="subcellular location">
    <subcellularLocation>
        <location evidence="1">Secreted</location>
    </subcellularLocation>
</comment>
<keyword evidence="5" id="KW-0732">Signal</keyword>
<feature type="signal peptide" evidence="5">
    <location>
        <begin position="1"/>
        <end position="20"/>
    </location>
</feature>
<dbReference type="GO" id="GO:0036094">
    <property type="term" value="F:small molecule binding"/>
    <property type="evidence" value="ECO:0007669"/>
    <property type="project" value="InterPro"/>
</dbReference>
<dbReference type="Gene3D" id="2.40.128.20">
    <property type="match status" value="1"/>
</dbReference>
<evidence type="ECO:0000313" key="8">
    <source>
        <dbReference type="Proteomes" id="UP000694381"/>
    </source>
</evidence>
<protein>
    <submittedName>
        <fullName evidence="7">Predicted gene 13539</fullName>
    </submittedName>
</protein>
<dbReference type="PANTHER" id="PTHR11430:SF120">
    <property type="entry name" value="LIPOCALIN_CYTOSOLIC FATTY-ACID BINDING DOMAIN-CONTAINING PROTEIN"/>
    <property type="match status" value="1"/>
</dbReference>
<feature type="chain" id="PRO_5034523754" evidence="5">
    <location>
        <begin position="21"/>
        <end position="189"/>
    </location>
</feature>
<evidence type="ECO:0000256" key="5">
    <source>
        <dbReference type="SAM" id="SignalP"/>
    </source>
</evidence>
<name>A0A8C6W125_NANGA</name>
<dbReference type="Pfam" id="PF00061">
    <property type="entry name" value="Lipocalin"/>
    <property type="match status" value="1"/>
</dbReference>
<evidence type="ECO:0000256" key="4">
    <source>
        <dbReference type="RuleBase" id="RU003695"/>
    </source>
</evidence>
<dbReference type="PROSITE" id="PS00213">
    <property type="entry name" value="LIPOCALIN"/>
    <property type="match status" value="1"/>
</dbReference>
<feature type="domain" description="Lipocalin/cytosolic fatty-acid binding" evidence="6">
    <location>
        <begin position="40"/>
        <end position="168"/>
    </location>
</feature>
<dbReference type="InterPro" id="IPR022272">
    <property type="entry name" value="Lipocalin_CS"/>
</dbReference>
<dbReference type="Proteomes" id="UP000694381">
    <property type="component" value="Unassembled WGS sequence"/>
</dbReference>
<dbReference type="InterPro" id="IPR000566">
    <property type="entry name" value="Lipocln_cytosolic_FA-bd_dom"/>
</dbReference>
<dbReference type="CDD" id="cd00301">
    <property type="entry name" value="lipocalin_FABP"/>
    <property type="match status" value="1"/>
</dbReference>
<evidence type="ECO:0000259" key="6">
    <source>
        <dbReference type="Pfam" id="PF00061"/>
    </source>
</evidence>
<evidence type="ECO:0000256" key="2">
    <source>
        <dbReference type="ARBA" id="ARBA00006889"/>
    </source>
</evidence>
<keyword evidence="3" id="KW-0964">Secreted</keyword>
<reference evidence="7" key="2">
    <citation type="submission" date="2025-09" db="UniProtKB">
        <authorList>
            <consortium name="Ensembl"/>
        </authorList>
    </citation>
    <scope>IDENTIFICATION</scope>
</reference>
<sequence length="189" mass="20951">MRLARAWLLLLALDLGLSSAQKSPEEVPVQPGFDAHKVEGRWFTIQLATSHGDLVLPTDPLKLSLYSIQTRDSGDVDFVLFEEGEGVCTGVNVTVHPTGLQGQYQSTFEEGSVHIHFVSTDYSNLILYVCFEDSEVSSLWALLGRRMLEDPTWLGKYLVFVEKFHLEKAPVFNTAGQCPPPLNLGEVAT</sequence>
<accession>A0A8C6W125</accession>
<dbReference type="GO" id="GO:0005615">
    <property type="term" value="C:extracellular space"/>
    <property type="evidence" value="ECO:0007669"/>
    <property type="project" value="TreeGrafter"/>
</dbReference>
<dbReference type="SUPFAM" id="SSF50814">
    <property type="entry name" value="Lipocalins"/>
    <property type="match status" value="1"/>
</dbReference>
<keyword evidence="8" id="KW-1185">Reference proteome</keyword>
<evidence type="ECO:0000256" key="1">
    <source>
        <dbReference type="ARBA" id="ARBA00004613"/>
    </source>
</evidence>
<dbReference type="InterPro" id="IPR002345">
    <property type="entry name" value="Lipocalin"/>
</dbReference>
<dbReference type="InterPro" id="IPR012674">
    <property type="entry name" value="Calycin"/>
</dbReference>
<evidence type="ECO:0000313" key="7">
    <source>
        <dbReference type="Ensembl" id="ENSNGAP00000000114.1"/>
    </source>
</evidence>
<dbReference type="Ensembl" id="ENSNGAT00000000116.1">
    <property type="protein sequence ID" value="ENSNGAP00000000114.1"/>
    <property type="gene ID" value="ENSNGAG00000000098.1"/>
</dbReference>
<proteinExistence type="inferred from homology"/>
<comment type="similarity">
    <text evidence="2 4">Belongs to the calycin superfamily. Lipocalin family.</text>
</comment>
<organism evidence="7 8">
    <name type="scientific">Nannospalax galili</name>
    <name type="common">Northern Israeli blind subterranean mole rat</name>
    <name type="synonym">Spalax galili</name>
    <dbReference type="NCBI Taxonomy" id="1026970"/>
    <lineage>
        <taxon>Eukaryota</taxon>
        <taxon>Metazoa</taxon>
        <taxon>Chordata</taxon>
        <taxon>Craniata</taxon>
        <taxon>Vertebrata</taxon>
        <taxon>Euteleostomi</taxon>
        <taxon>Mammalia</taxon>
        <taxon>Eutheria</taxon>
        <taxon>Euarchontoglires</taxon>
        <taxon>Glires</taxon>
        <taxon>Rodentia</taxon>
        <taxon>Myomorpha</taxon>
        <taxon>Muroidea</taxon>
        <taxon>Spalacidae</taxon>
        <taxon>Spalacinae</taxon>
        <taxon>Nannospalax</taxon>
    </lineage>
</organism>
<dbReference type="GeneTree" id="ENSGT00850000133605"/>
<dbReference type="PANTHER" id="PTHR11430">
    <property type="entry name" value="LIPOCALIN"/>
    <property type="match status" value="1"/>
</dbReference>
<dbReference type="AlphaFoldDB" id="A0A8C6W125"/>
<evidence type="ECO:0000256" key="3">
    <source>
        <dbReference type="ARBA" id="ARBA00022525"/>
    </source>
</evidence>
<dbReference type="OMA" id="KVEGRWF"/>
<reference evidence="7" key="1">
    <citation type="submission" date="2025-08" db="UniProtKB">
        <authorList>
            <consortium name="Ensembl"/>
        </authorList>
    </citation>
    <scope>IDENTIFICATION</scope>
</reference>